<proteinExistence type="predicted"/>
<accession>A0A517YKA1</accession>
<evidence type="ECO:0000313" key="2">
    <source>
        <dbReference type="Proteomes" id="UP000315017"/>
    </source>
</evidence>
<dbReference type="AlphaFoldDB" id="A0A517YKA1"/>
<organism evidence="1 2">
    <name type="scientific">Anatilimnocola aggregata</name>
    <dbReference type="NCBI Taxonomy" id="2528021"/>
    <lineage>
        <taxon>Bacteria</taxon>
        <taxon>Pseudomonadati</taxon>
        <taxon>Planctomycetota</taxon>
        <taxon>Planctomycetia</taxon>
        <taxon>Pirellulales</taxon>
        <taxon>Pirellulaceae</taxon>
        <taxon>Anatilimnocola</taxon>
    </lineage>
</organism>
<dbReference type="OrthoDB" id="287810at2"/>
<protein>
    <recommendedName>
        <fullName evidence="3">Carboxypeptidase regulatory-like domain-containing protein</fullName>
    </recommendedName>
</protein>
<reference evidence="1 2" key="1">
    <citation type="submission" date="2019-02" db="EMBL/GenBank/DDBJ databases">
        <title>Deep-cultivation of Planctomycetes and their phenomic and genomic characterization uncovers novel biology.</title>
        <authorList>
            <person name="Wiegand S."/>
            <person name="Jogler M."/>
            <person name="Boedeker C."/>
            <person name="Pinto D."/>
            <person name="Vollmers J."/>
            <person name="Rivas-Marin E."/>
            <person name="Kohn T."/>
            <person name="Peeters S.H."/>
            <person name="Heuer A."/>
            <person name="Rast P."/>
            <person name="Oberbeckmann S."/>
            <person name="Bunk B."/>
            <person name="Jeske O."/>
            <person name="Meyerdierks A."/>
            <person name="Storesund J.E."/>
            <person name="Kallscheuer N."/>
            <person name="Luecker S."/>
            <person name="Lage O.M."/>
            <person name="Pohl T."/>
            <person name="Merkel B.J."/>
            <person name="Hornburger P."/>
            <person name="Mueller R.-W."/>
            <person name="Bruemmer F."/>
            <person name="Labrenz M."/>
            <person name="Spormann A.M."/>
            <person name="Op den Camp H."/>
            <person name="Overmann J."/>
            <person name="Amann R."/>
            <person name="Jetten M.S.M."/>
            <person name="Mascher T."/>
            <person name="Medema M.H."/>
            <person name="Devos D.P."/>
            <person name="Kaster A.-K."/>
            <person name="Ovreas L."/>
            <person name="Rohde M."/>
            <person name="Galperin M.Y."/>
            <person name="Jogler C."/>
        </authorList>
    </citation>
    <scope>NUCLEOTIDE SEQUENCE [LARGE SCALE GENOMIC DNA]</scope>
    <source>
        <strain evidence="1 2">ETA_A8</strain>
    </source>
</reference>
<sequence>MHNRFILAVTIVWVSALSLGCGNGVPQPEFAPLFTANGTVRRGGQLMSGGMVRFTPVADKEDFIINSLVEADGKFKLTTVRATDSRGERRPGAPAGEYTVVYEPVNVDQTVAYSPPITLPQKVTIEAKHNQLMLELPR</sequence>
<gene>
    <name evidence="1" type="ORF">ETAA8_58010</name>
</gene>
<dbReference type="KEGG" id="aagg:ETAA8_58010"/>
<dbReference type="Proteomes" id="UP000315017">
    <property type="component" value="Chromosome"/>
</dbReference>
<dbReference type="PROSITE" id="PS51257">
    <property type="entry name" value="PROKAR_LIPOPROTEIN"/>
    <property type="match status" value="1"/>
</dbReference>
<name>A0A517YKA1_9BACT</name>
<dbReference type="EMBL" id="CP036274">
    <property type="protein sequence ID" value="QDU30654.1"/>
    <property type="molecule type" value="Genomic_DNA"/>
</dbReference>
<evidence type="ECO:0008006" key="3">
    <source>
        <dbReference type="Google" id="ProtNLM"/>
    </source>
</evidence>
<evidence type="ECO:0000313" key="1">
    <source>
        <dbReference type="EMBL" id="QDU30654.1"/>
    </source>
</evidence>
<keyword evidence="2" id="KW-1185">Reference proteome</keyword>
<dbReference type="RefSeq" id="WP_145096486.1">
    <property type="nucleotide sequence ID" value="NZ_CP036274.1"/>
</dbReference>